<protein>
    <submittedName>
        <fullName evidence="1">Uncharacterized protein</fullName>
    </submittedName>
</protein>
<gene>
    <name evidence="1" type="ORF">VSS30_09605</name>
</gene>
<comment type="caution">
    <text evidence="1">The sequence shown here is derived from an EMBL/GenBank/DDBJ whole genome shotgun (WGS) entry which is preliminary data.</text>
</comment>
<evidence type="ECO:0000313" key="1">
    <source>
        <dbReference type="EMBL" id="MFB8749064.1"/>
    </source>
</evidence>
<keyword evidence="2" id="KW-1185">Reference proteome</keyword>
<name>A0ABV5DC96_9ACTN</name>
<sequence length="84" mass="8946">MDEVWRECDRLVPGRVVRTGSARKNATNNAEHEIAALHELLTMADPSPNVTTAAMEADVSADQLACDRHALAHIATGTAAVPGR</sequence>
<evidence type="ECO:0000313" key="2">
    <source>
        <dbReference type="Proteomes" id="UP001585018"/>
    </source>
</evidence>
<dbReference type="Proteomes" id="UP001585018">
    <property type="component" value="Unassembled WGS sequence"/>
</dbReference>
<reference evidence="1 2" key="1">
    <citation type="submission" date="2024-01" db="EMBL/GenBank/DDBJ databases">
        <title>Genome mining of biosynthetic gene clusters to explore secondary metabolites of Streptomyces sp.</title>
        <authorList>
            <person name="Baig A."/>
            <person name="Ajitkumar Shintre N."/>
            <person name="Kumar H."/>
            <person name="Anbarasu A."/>
            <person name="Ramaiah S."/>
        </authorList>
    </citation>
    <scope>NUCLEOTIDE SEQUENCE [LARGE SCALE GENOMIC DNA]</scope>
    <source>
        <strain evidence="1 2">A03</strain>
    </source>
</reference>
<accession>A0ABV5DC96</accession>
<proteinExistence type="predicted"/>
<organism evidence="1 2">
    <name type="scientific">Streptomyces parvulus</name>
    <dbReference type="NCBI Taxonomy" id="146923"/>
    <lineage>
        <taxon>Bacteria</taxon>
        <taxon>Bacillati</taxon>
        <taxon>Actinomycetota</taxon>
        <taxon>Actinomycetes</taxon>
        <taxon>Kitasatosporales</taxon>
        <taxon>Streptomycetaceae</taxon>
        <taxon>Streptomyces</taxon>
    </lineage>
</organism>
<dbReference type="RefSeq" id="WP_376718570.1">
    <property type="nucleotide sequence ID" value="NZ_JAYMRR010000004.1"/>
</dbReference>
<dbReference type="EMBL" id="JAYMRR010000004">
    <property type="protein sequence ID" value="MFB8749064.1"/>
    <property type="molecule type" value="Genomic_DNA"/>
</dbReference>